<dbReference type="GO" id="GO:0016987">
    <property type="term" value="F:sigma factor activity"/>
    <property type="evidence" value="ECO:0007669"/>
    <property type="project" value="UniProtKB-KW"/>
</dbReference>
<evidence type="ECO:0000256" key="4">
    <source>
        <dbReference type="ARBA" id="ARBA00023125"/>
    </source>
</evidence>
<gene>
    <name evidence="8" type="ORF">CCO02nite_23240</name>
</gene>
<evidence type="ECO:0000256" key="1">
    <source>
        <dbReference type="ARBA" id="ARBA00010641"/>
    </source>
</evidence>
<dbReference type="GO" id="GO:0006352">
    <property type="term" value="P:DNA-templated transcription initiation"/>
    <property type="evidence" value="ECO:0007669"/>
    <property type="project" value="InterPro"/>
</dbReference>
<organism evidence="8 9">
    <name type="scientific">Cellulomonas composti</name>
    <dbReference type="NCBI Taxonomy" id="266130"/>
    <lineage>
        <taxon>Bacteria</taxon>
        <taxon>Bacillati</taxon>
        <taxon>Actinomycetota</taxon>
        <taxon>Actinomycetes</taxon>
        <taxon>Micrococcales</taxon>
        <taxon>Cellulomonadaceae</taxon>
        <taxon>Cellulomonas</taxon>
    </lineage>
</organism>
<dbReference type="PANTHER" id="PTHR43133">
    <property type="entry name" value="RNA POLYMERASE ECF-TYPE SIGMA FACTO"/>
    <property type="match status" value="1"/>
</dbReference>
<evidence type="ECO:0000256" key="3">
    <source>
        <dbReference type="ARBA" id="ARBA00023082"/>
    </source>
</evidence>
<keyword evidence="4" id="KW-0238">DNA-binding</keyword>
<proteinExistence type="inferred from homology"/>
<protein>
    <recommendedName>
        <fullName evidence="7">RNA polymerase sigma factor 70 region 4 type 2 domain-containing protein</fullName>
    </recommendedName>
</protein>
<keyword evidence="3" id="KW-0731">Sigma factor</keyword>
<dbReference type="Pfam" id="PF08281">
    <property type="entry name" value="Sigma70_r4_2"/>
    <property type="match status" value="1"/>
</dbReference>
<dbReference type="EMBL" id="BJWG01000010">
    <property type="protein sequence ID" value="GEL95666.1"/>
    <property type="molecule type" value="Genomic_DNA"/>
</dbReference>
<feature type="domain" description="RNA polymerase sigma factor 70 region 4 type 2" evidence="7">
    <location>
        <begin position="46"/>
        <end position="97"/>
    </location>
</feature>
<evidence type="ECO:0000313" key="9">
    <source>
        <dbReference type="Proteomes" id="UP000321720"/>
    </source>
</evidence>
<dbReference type="GO" id="GO:0003677">
    <property type="term" value="F:DNA binding"/>
    <property type="evidence" value="ECO:0007669"/>
    <property type="project" value="UniProtKB-KW"/>
</dbReference>
<keyword evidence="9" id="KW-1185">Reference proteome</keyword>
<evidence type="ECO:0000256" key="6">
    <source>
        <dbReference type="SAM" id="MobiDB-lite"/>
    </source>
</evidence>
<accession>A0A511JCG0</accession>
<dbReference type="InterPro" id="IPR039425">
    <property type="entry name" value="RNA_pol_sigma-70-like"/>
</dbReference>
<dbReference type="InterPro" id="IPR014284">
    <property type="entry name" value="RNA_pol_sigma-70_dom"/>
</dbReference>
<keyword evidence="5" id="KW-0804">Transcription</keyword>
<keyword evidence="2" id="KW-0805">Transcription regulation</keyword>
<dbReference type="InterPro" id="IPR013324">
    <property type="entry name" value="RNA_pol_sigma_r3/r4-like"/>
</dbReference>
<dbReference type="Gene3D" id="1.10.10.10">
    <property type="entry name" value="Winged helix-like DNA-binding domain superfamily/Winged helix DNA-binding domain"/>
    <property type="match status" value="1"/>
</dbReference>
<evidence type="ECO:0000259" key="7">
    <source>
        <dbReference type="Pfam" id="PF08281"/>
    </source>
</evidence>
<evidence type="ECO:0000256" key="5">
    <source>
        <dbReference type="ARBA" id="ARBA00023163"/>
    </source>
</evidence>
<dbReference type="InterPro" id="IPR013249">
    <property type="entry name" value="RNA_pol_sigma70_r4_t2"/>
</dbReference>
<dbReference type="AlphaFoldDB" id="A0A511JCG0"/>
<name>A0A511JCG0_9CELL</name>
<reference evidence="8 9" key="1">
    <citation type="submission" date="2019-07" db="EMBL/GenBank/DDBJ databases">
        <title>Whole genome shotgun sequence of Cellulomonas composti NBRC 100758.</title>
        <authorList>
            <person name="Hosoyama A."/>
            <person name="Uohara A."/>
            <person name="Ohji S."/>
            <person name="Ichikawa N."/>
        </authorList>
    </citation>
    <scope>NUCLEOTIDE SEQUENCE [LARGE SCALE GENOMIC DNA]</scope>
    <source>
        <strain evidence="8 9">NBRC 100758</strain>
    </source>
</reference>
<evidence type="ECO:0000313" key="8">
    <source>
        <dbReference type="EMBL" id="GEL95666.1"/>
    </source>
</evidence>
<comment type="similarity">
    <text evidence="1">Belongs to the sigma-70 factor family. ECF subfamily.</text>
</comment>
<dbReference type="SUPFAM" id="SSF88659">
    <property type="entry name" value="Sigma3 and sigma4 domains of RNA polymerase sigma factors"/>
    <property type="match status" value="1"/>
</dbReference>
<dbReference type="NCBIfam" id="TIGR02937">
    <property type="entry name" value="sigma70-ECF"/>
    <property type="match status" value="1"/>
</dbReference>
<feature type="region of interest" description="Disordered" evidence="6">
    <location>
        <begin position="15"/>
        <end position="37"/>
    </location>
</feature>
<comment type="caution">
    <text evidence="8">The sequence shown here is derived from an EMBL/GenBank/DDBJ whole genome shotgun (WGS) entry which is preliminary data.</text>
</comment>
<dbReference type="PANTHER" id="PTHR43133:SF8">
    <property type="entry name" value="RNA POLYMERASE SIGMA FACTOR HI_1459-RELATED"/>
    <property type="match status" value="1"/>
</dbReference>
<dbReference type="InterPro" id="IPR036388">
    <property type="entry name" value="WH-like_DNA-bd_sf"/>
</dbReference>
<evidence type="ECO:0000256" key="2">
    <source>
        <dbReference type="ARBA" id="ARBA00023015"/>
    </source>
</evidence>
<dbReference type="Proteomes" id="UP000321720">
    <property type="component" value="Unassembled WGS sequence"/>
</dbReference>
<sequence>MFTIAHHRAVDEWRRRSRDLAEPVEEVEPPPVGSAEDDALDALSERRVLQVLEALTADQREVLTLRIVADLTIEQVAQVTDKNVGAVKALQRRGLAAVRRELARQGVPL</sequence>